<sequence>MKDSTVVITVRIDEELNKNLETIKRDLGISKADIIRNYLELSKCLIKQKNSVKSIDDQDFLIILKSYFRELVEITAEEEQINLGDKFARFINATALIKNKAEDLNFKLDLCNNLGFFRKYIDDQNYLLISKKFGPKKFVE</sequence>
<organism evidence="1">
    <name type="scientific">marine sediment metagenome</name>
    <dbReference type="NCBI Taxonomy" id="412755"/>
    <lineage>
        <taxon>unclassified sequences</taxon>
        <taxon>metagenomes</taxon>
        <taxon>ecological metagenomes</taxon>
    </lineage>
</organism>
<protein>
    <submittedName>
        <fullName evidence="1">Uncharacterized protein</fullName>
    </submittedName>
</protein>
<dbReference type="AlphaFoldDB" id="X1IMC0"/>
<proteinExistence type="predicted"/>
<comment type="caution">
    <text evidence="1">The sequence shown here is derived from an EMBL/GenBank/DDBJ whole genome shotgun (WGS) entry which is preliminary data.</text>
</comment>
<name>X1IMC0_9ZZZZ</name>
<reference evidence="1" key="1">
    <citation type="journal article" date="2014" name="Front. Microbiol.">
        <title>High frequency of phylogenetically diverse reductive dehalogenase-homologous genes in deep subseafloor sedimentary metagenomes.</title>
        <authorList>
            <person name="Kawai M."/>
            <person name="Futagami T."/>
            <person name="Toyoda A."/>
            <person name="Takaki Y."/>
            <person name="Nishi S."/>
            <person name="Hori S."/>
            <person name="Arai W."/>
            <person name="Tsubouchi T."/>
            <person name="Morono Y."/>
            <person name="Uchiyama I."/>
            <person name="Ito T."/>
            <person name="Fujiyama A."/>
            <person name="Inagaki F."/>
            <person name="Takami H."/>
        </authorList>
    </citation>
    <scope>NUCLEOTIDE SEQUENCE</scope>
    <source>
        <strain evidence="1">Expedition CK06-06</strain>
    </source>
</reference>
<evidence type="ECO:0000313" key="1">
    <source>
        <dbReference type="EMBL" id="GAH82862.1"/>
    </source>
</evidence>
<accession>X1IMC0</accession>
<feature type="non-terminal residue" evidence="1">
    <location>
        <position position="140"/>
    </location>
</feature>
<dbReference type="GO" id="GO:0006355">
    <property type="term" value="P:regulation of DNA-templated transcription"/>
    <property type="evidence" value="ECO:0007669"/>
    <property type="project" value="InterPro"/>
</dbReference>
<gene>
    <name evidence="1" type="ORF">S03H2_63195</name>
</gene>
<dbReference type="EMBL" id="BARU01040917">
    <property type="protein sequence ID" value="GAH82862.1"/>
    <property type="molecule type" value="Genomic_DNA"/>
</dbReference>